<dbReference type="SUPFAM" id="SSF49299">
    <property type="entry name" value="PKD domain"/>
    <property type="match status" value="1"/>
</dbReference>
<dbReference type="Pfam" id="PF23620">
    <property type="entry name" value="KIAA0319"/>
    <property type="match status" value="1"/>
</dbReference>
<organism evidence="9 10">
    <name type="scientific">Lynx canadensis</name>
    <name type="common">Canada lynx</name>
    <name type="synonym">Felis canadensis</name>
    <dbReference type="NCBI Taxonomy" id="61383"/>
    <lineage>
        <taxon>Eukaryota</taxon>
        <taxon>Metazoa</taxon>
        <taxon>Chordata</taxon>
        <taxon>Craniata</taxon>
        <taxon>Vertebrata</taxon>
        <taxon>Euteleostomi</taxon>
        <taxon>Mammalia</taxon>
        <taxon>Eutheria</taxon>
        <taxon>Laurasiatheria</taxon>
        <taxon>Carnivora</taxon>
        <taxon>Feliformia</taxon>
        <taxon>Felidae</taxon>
        <taxon>Felinae</taxon>
        <taxon>Lynx</taxon>
    </lineage>
</organism>
<evidence type="ECO:0000313" key="10">
    <source>
        <dbReference type="Proteomes" id="UP000472241"/>
    </source>
</evidence>
<feature type="domain" description="KIAA0319-like C-terminal" evidence="8">
    <location>
        <begin position="220"/>
        <end position="306"/>
    </location>
</feature>
<keyword evidence="2 7" id="KW-0812">Transmembrane</keyword>
<keyword evidence="3 7" id="KW-1133">Transmembrane helix</keyword>
<evidence type="ECO:0000256" key="3">
    <source>
        <dbReference type="ARBA" id="ARBA00022989"/>
    </source>
</evidence>
<dbReference type="InterPro" id="IPR056502">
    <property type="entry name" value="KIAA0319-like_C"/>
</dbReference>
<evidence type="ECO:0000256" key="4">
    <source>
        <dbReference type="ARBA" id="ARBA00023136"/>
    </source>
</evidence>
<dbReference type="InterPro" id="IPR013783">
    <property type="entry name" value="Ig-like_fold"/>
</dbReference>
<dbReference type="GO" id="GO:0031410">
    <property type="term" value="C:cytoplasmic vesicle"/>
    <property type="evidence" value="ECO:0007669"/>
    <property type="project" value="TreeGrafter"/>
</dbReference>
<accession>A0A667G988</accession>
<keyword evidence="4 7" id="KW-0472">Membrane</keyword>
<dbReference type="InterPro" id="IPR029865">
    <property type="entry name" value="KIAA0319-like"/>
</dbReference>
<evidence type="ECO:0000256" key="6">
    <source>
        <dbReference type="SAM" id="MobiDB-lite"/>
    </source>
</evidence>
<comment type="subcellular location">
    <subcellularLocation>
        <location evidence="1">Membrane</location>
    </subcellularLocation>
</comment>
<dbReference type="Gene3D" id="2.60.40.10">
    <property type="entry name" value="Immunoglobulins"/>
    <property type="match status" value="2"/>
</dbReference>
<evidence type="ECO:0000256" key="5">
    <source>
        <dbReference type="ARBA" id="ARBA00023180"/>
    </source>
</evidence>
<sequence length="466" mass="51122">MQEGNYTLQLMVRDSSRQQSTAVVTVTVQPEINRPPVAMAGPDKELVFPVGSTTLDGSRSRDDQGIALYHREPVRGQAAVKMGNSDKAVATVSGLPVGMHRFRLMVTGRWGLSSASILTVAVRKENNSPPRAQAGGRHVLVLPNNRITLDGSIVSHLWIRDGQSPAGDAIGASDRTAAVRLTNLVEGVYTFHLQVTDSQGTADTDTATGEVRPDPRKSGLVKLVLQVCVGQLTGQQKDMLVRQLAADVQVQKIQAHSGLSTATVFSVQTGPPSVVLEAADVVRGLHRQLPEEKEDFLLFTVLRVDTADCLLESSGHGHCDPVTKLCVCSPLWVENPMECYLQDRESNCEWSIVSVTSVVLTLLTLTGGLSWLCIFCCKRRERTEIRKNTRCATLDNMDDQDRTELRRKYVKHRSTEHNSSLMVSESEFDSDRDTVFSERMERGDPKGSMNGSVRNGASFSYGSEDR</sequence>
<feature type="region of interest" description="Disordered" evidence="6">
    <location>
        <begin position="411"/>
        <end position="466"/>
    </location>
</feature>
<protein>
    <recommendedName>
        <fullName evidence="8">KIAA0319-like C-terminal domain-containing protein</fullName>
    </recommendedName>
</protein>
<dbReference type="InterPro" id="IPR035986">
    <property type="entry name" value="PKD_dom_sf"/>
</dbReference>
<feature type="compositionally biased region" description="Polar residues" evidence="6">
    <location>
        <begin position="449"/>
        <end position="466"/>
    </location>
</feature>
<dbReference type="Pfam" id="PF22352">
    <property type="entry name" value="K319L-like_PKD"/>
    <property type="match status" value="2"/>
</dbReference>
<dbReference type="PANTHER" id="PTHR46182">
    <property type="entry name" value="FI19480P1"/>
    <property type="match status" value="1"/>
</dbReference>
<keyword evidence="10" id="KW-1185">Reference proteome</keyword>
<dbReference type="AlphaFoldDB" id="A0A667G988"/>
<name>A0A667G988_LYNCA</name>
<feature type="transmembrane region" description="Helical" evidence="7">
    <location>
        <begin position="350"/>
        <end position="377"/>
    </location>
</feature>
<proteinExistence type="predicted"/>
<dbReference type="GO" id="GO:0001764">
    <property type="term" value="P:neuron migration"/>
    <property type="evidence" value="ECO:0007669"/>
    <property type="project" value="TreeGrafter"/>
</dbReference>
<evidence type="ECO:0000313" key="9">
    <source>
        <dbReference type="Ensembl" id="ENSLCNP00005004418.1"/>
    </source>
</evidence>
<evidence type="ECO:0000256" key="7">
    <source>
        <dbReference type="SAM" id="Phobius"/>
    </source>
</evidence>
<dbReference type="Proteomes" id="UP000472241">
    <property type="component" value="Unplaced"/>
</dbReference>
<evidence type="ECO:0000259" key="8">
    <source>
        <dbReference type="Pfam" id="PF23620"/>
    </source>
</evidence>
<dbReference type="PANTHER" id="PTHR46182:SF1">
    <property type="entry name" value="DYSLEXIA-ASSOCIATED PROTEIN KIAA0319"/>
    <property type="match status" value="1"/>
</dbReference>
<evidence type="ECO:0000256" key="1">
    <source>
        <dbReference type="ARBA" id="ARBA00004370"/>
    </source>
</evidence>
<reference evidence="9" key="2">
    <citation type="submission" date="2025-09" db="UniProtKB">
        <authorList>
            <consortium name="Ensembl"/>
        </authorList>
    </citation>
    <scope>IDENTIFICATION</scope>
</reference>
<keyword evidence="5" id="KW-0325">Glycoprotein</keyword>
<reference evidence="9" key="1">
    <citation type="submission" date="2025-08" db="UniProtKB">
        <authorList>
            <consortium name="Ensembl"/>
        </authorList>
    </citation>
    <scope>IDENTIFICATION</scope>
</reference>
<dbReference type="CDD" id="cd00146">
    <property type="entry name" value="PKD"/>
    <property type="match status" value="1"/>
</dbReference>
<dbReference type="Ensembl" id="ENSLCNT00005004984.1">
    <property type="protein sequence ID" value="ENSLCNP00005004418.1"/>
    <property type="gene ID" value="ENSLCNG00005002981.1"/>
</dbReference>
<dbReference type="GO" id="GO:0005886">
    <property type="term" value="C:plasma membrane"/>
    <property type="evidence" value="ECO:0007669"/>
    <property type="project" value="TreeGrafter"/>
</dbReference>
<evidence type="ECO:0000256" key="2">
    <source>
        <dbReference type="ARBA" id="ARBA00022692"/>
    </source>
</evidence>
<dbReference type="FunFam" id="2.60.40.10:FF:000061">
    <property type="entry name" value="Dyslexia-associated protein KIAA0319 homolog"/>
    <property type="match status" value="1"/>
</dbReference>
<feature type="compositionally biased region" description="Basic and acidic residues" evidence="6">
    <location>
        <begin position="429"/>
        <end position="445"/>
    </location>
</feature>